<dbReference type="GO" id="GO:0006749">
    <property type="term" value="P:glutathione metabolic process"/>
    <property type="evidence" value="ECO:0007669"/>
    <property type="project" value="TreeGrafter"/>
</dbReference>
<dbReference type="EMBL" id="FQUP01000002">
    <property type="protein sequence ID" value="SHF56889.1"/>
    <property type="molecule type" value="Genomic_DNA"/>
</dbReference>
<proteinExistence type="predicted"/>
<evidence type="ECO:0000259" key="1">
    <source>
        <dbReference type="Pfam" id="PF01968"/>
    </source>
</evidence>
<dbReference type="InterPro" id="IPR008040">
    <property type="entry name" value="Hydant_A_N"/>
</dbReference>
<dbReference type="Pfam" id="PF01968">
    <property type="entry name" value="Hydantoinase_A"/>
    <property type="match status" value="1"/>
</dbReference>
<dbReference type="PANTHER" id="PTHR11365:SF23">
    <property type="entry name" value="HYPOTHETICAL 5-OXOPROLINASE (EUROFUNG)-RELATED"/>
    <property type="match status" value="1"/>
</dbReference>
<keyword evidence="4" id="KW-1185">Reference proteome</keyword>
<dbReference type="InterPro" id="IPR002821">
    <property type="entry name" value="Hydantoinase_A"/>
</dbReference>
<dbReference type="STRING" id="1122133.SAMN02745157_2428"/>
<feature type="domain" description="Hydantoinase A/oxoprolinase" evidence="1">
    <location>
        <begin position="201"/>
        <end position="485"/>
    </location>
</feature>
<evidence type="ECO:0000313" key="4">
    <source>
        <dbReference type="Proteomes" id="UP000184485"/>
    </source>
</evidence>
<evidence type="ECO:0000259" key="2">
    <source>
        <dbReference type="Pfam" id="PF05378"/>
    </source>
</evidence>
<dbReference type="RefSeq" id="WP_073053121.1">
    <property type="nucleotide sequence ID" value="NZ_FQUP01000002.1"/>
</dbReference>
<dbReference type="Proteomes" id="UP000184485">
    <property type="component" value="Unassembled WGS sequence"/>
</dbReference>
<organism evidence="3 4">
    <name type="scientific">Kaistia soli DSM 19436</name>
    <dbReference type="NCBI Taxonomy" id="1122133"/>
    <lineage>
        <taxon>Bacteria</taxon>
        <taxon>Pseudomonadati</taxon>
        <taxon>Pseudomonadota</taxon>
        <taxon>Alphaproteobacteria</taxon>
        <taxon>Hyphomicrobiales</taxon>
        <taxon>Kaistiaceae</taxon>
        <taxon>Kaistia</taxon>
    </lineage>
</organism>
<dbReference type="GO" id="GO:0005829">
    <property type="term" value="C:cytosol"/>
    <property type="evidence" value="ECO:0007669"/>
    <property type="project" value="TreeGrafter"/>
</dbReference>
<protein>
    <submittedName>
        <fullName evidence="3">N-methylhydantoinase A</fullName>
    </submittedName>
</protein>
<reference evidence="3 4" key="1">
    <citation type="submission" date="2016-11" db="EMBL/GenBank/DDBJ databases">
        <authorList>
            <person name="Jaros S."/>
            <person name="Januszkiewicz K."/>
            <person name="Wedrychowicz H."/>
        </authorList>
    </citation>
    <scope>NUCLEOTIDE SEQUENCE [LARGE SCALE GENOMIC DNA]</scope>
    <source>
        <strain evidence="3 4">DSM 19436</strain>
    </source>
</reference>
<accession>A0A1M5CQ68</accession>
<gene>
    <name evidence="3" type="ORF">SAMN02745157_2428</name>
</gene>
<sequence>MATRIGVDIGGTFTDLVYYDEGSGQTTEGKVPTVPHAPEEGVVAAIKGHVPPAVIEAAEFFLHGTTVGLNALLERRGAKVGLIATEGFRDVLEIRRGDRTEMYNLFWKQPAPLVPRRLRLEVPERMMANGQVFRPLEEGAVAPIVAAFAAEDVDSIAVCLMNAYANPAHELRVEALIREAGFTGGISLSHRISGEYREYERTSTTVIDAFVRARMSNYLRRLDERLRELGFKGTSLITRSGGGSMTFAEAEERPFETIMSGPVGGAQGASELATALDIRALITADVGGTSFDTALILDGAAQVLFEGSIDQMPVQTPWVDVRSIGSGGGSIAHVDIGGLMRVGPRSAGAVPGPACYGKGGTEPAMTDAAAVLGMLGTGKLASGINLAFDKASDAIERVGAAIGQNVEATAVGIMRISASAMANAMREVSVEQGLDPREMTLLPFGGAGPLMACLLADELGMQRIVVPPLAGNFSAWGLLGADMVQAAARTRIMPLADENLAFVNDILTELFESIGGRGAHLGRDAEPSARLDLRYRGQEHWLSIDIELEDRAITESVASIADRFRAEYARSFGSTMNDGIEIVSIRATSRIPLPRRQMTPRPIEASGAAEEAFEAYSFRLGKRVPFRLIDRAAIGEAIDGPAIVTESTATLYIDAGWQVRTGAIGELILERKALN</sequence>
<dbReference type="Pfam" id="PF05378">
    <property type="entry name" value="Hydant_A_N"/>
    <property type="match status" value="1"/>
</dbReference>
<feature type="domain" description="Hydantoinase/oxoprolinase N-terminal" evidence="2">
    <location>
        <begin position="4"/>
        <end position="180"/>
    </location>
</feature>
<evidence type="ECO:0000313" key="3">
    <source>
        <dbReference type="EMBL" id="SHF56889.1"/>
    </source>
</evidence>
<name>A0A1M5CQ68_9HYPH</name>
<dbReference type="GO" id="GO:0017168">
    <property type="term" value="F:5-oxoprolinase (ATP-hydrolyzing) activity"/>
    <property type="evidence" value="ECO:0007669"/>
    <property type="project" value="TreeGrafter"/>
</dbReference>
<dbReference type="OrthoDB" id="9759608at2"/>
<dbReference type="AlphaFoldDB" id="A0A1M5CQ68"/>
<dbReference type="PANTHER" id="PTHR11365">
    <property type="entry name" value="5-OXOPROLINASE RELATED"/>
    <property type="match status" value="1"/>
</dbReference>
<dbReference type="InterPro" id="IPR045079">
    <property type="entry name" value="Oxoprolinase-like"/>
</dbReference>